<reference evidence="1 2" key="1">
    <citation type="submission" date="2019-01" db="EMBL/GenBank/DDBJ databases">
        <title>Sequencing of cultivated peanut Arachis hypogaea provides insights into genome evolution and oil improvement.</title>
        <authorList>
            <person name="Chen X."/>
        </authorList>
    </citation>
    <scope>NUCLEOTIDE SEQUENCE [LARGE SCALE GENOMIC DNA]</scope>
    <source>
        <strain evidence="2">cv. Fuhuasheng</strain>
        <tissue evidence="1">Leaves</tissue>
    </source>
</reference>
<name>A0A445CEA6_ARAHY</name>
<dbReference type="AlphaFoldDB" id="A0A445CEA6"/>
<keyword evidence="2" id="KW-1185">Reference proteome</keyword>
<organism evidence="1 2">
    <name type="scientific">Arachis hypogaea</name>
    <name type="common">Peanut</name>
    <dbReference type="NCBI Taxonomy" id="3818"/>
    <lineage>
        <taxon>Eukaryota</taxon>
        <taxon>Viridiplantae</taxon>
        <taxon>Streptophyta</taxon>
        <taxon>Embryophyta</taxon>
        <taxon>Tracheophyta</taxon>
        <taxon>Spermatophyta</taxon>
        <taxon>Magnoliopsida</taxon>
        <taxon>eudicotyledons</taxon>
        <taxon>Gunneridae</taxon>
        <taxon>Pentapetalae</taxon>
        <taxon>rosids</taxon>
        <taxon>fabids</taxon>
        <taxon>Fabales</taxon>
        <taxon>Fabaceae</taxon>
        <taxon>Papilionoideae</taxon>
        <taxon>50 kb inversion clade</taxon>
        <taxon>dalbergioids sensu lato</taxon>
        <taxon>Dalbergieae</taxon>
        <taxon>Pterocarpus clade</taxon>
        <taxon>Arachis</taxon>
    </lineage>
</organism>
<dbReference type="Proteomes" id="UP000289738">
    <property type="component" value="Chromosome A07"/>
</dbReference>
<gene>
    <name evidence="1" type="ORF">Ahy_A07g035658</name>
</gene>
<proteinExistence type="predicted"/>
<evidence type="ECO:0000313" key="2">
    <source>
        <dbReference type="Proteomes" id="UP000289738"/>
    </source>
</evidence>
<protein>
    <submittedName>
        <fullName evidence="1">Uncharacterized protein</fullName>
    </submittedName>
</protein>
<sequence length="283" mass="32911">MIHFKNVQSRCYVLLLESEVVKIADMGLGFYMRRKLINVHVPDLAHLTKKVCQVEILQKEKEKFRNEKKYKSKVFARKEKVSYVKMGSSSEEFDFKFPEVDLTKQKPKDRDSYLCPRCNAIFDAEAATIFEKERMKKELAHKEEQICQRHPSRRQEVEMCNIYINLKEVIKAFIETITLIIEVGPKEVEVEDVPSTSTDKGVTPSAHTRIVFPFDGKTYPKRIPSPAKIKKGKSVVVISDEVKEKDADLDEEYFDEGDEGDEDMVSTISIIPTEYWENMREIE</sequence>
<evidence type="ECO:0000313" key="1">
    <source>
        <dbReference type="EMBL" id="RYR49270.1"/>
    </source>
</evidence>
<accession>A0A445CEA6</accession>
<comment type="caution">
    <text evidence="1">The sequence shown here is derived from an EMBL/GenBank/DDBJ whole genome shotgun (WGS) entry which is preliminary data.</text>
</comment>
<dbReference type="EMBL" id="SDMP01000007">
    <property type="protein sequence ID" value="RYR49270.1"/>
    <property type="molecule type" value="Genomic_DNA"/>
</dbReference>